<dbReference type="CTD" id="1103"/>
<dbReference type="OrthoDB" id="240216at2759"/>
<dbReference type="PANTHER" id="PTHR22589">
    <property type="entry name" value="CARNITINE O-ACYLTRANSFERASE"/>
    <property type="match status" value="1"/>
</dbReference>
<feature type="domain" description="Choline/carnitine acyltransferase" evidence="9">
    <location>
        <begin position="34"/>
        <end position="620"/>
    </location>
</feature>
<dbReference type="SUPFAM" id="SSF52777">
    <property type="entry name" value="CoA-dependent acyltransferases"/>
    <property type="match status" value="2"/>
</dbReference>
<dbReference type="EC" id="2.3.1.6" evidence="5"/>
<dbReference type="Gene3D" id="3.30.559.10">
    <property type="entry name" value="Chloramphenicol acetyltransferase-like domain"/>
    <property type="match status" value="1"/>
</dbReference>
<dbReference type="PROSITE" id="PS00439">
    <property type="entry name" value="ACYLTRANSF_C_1"/>
    <property type="match status" value="1"/>
</dbReference>
<sequence>MNHMPNRHHSHYVANGEIDDDITNPIHLRPLPTLPVPPLGQSLERYLKSLSPLVSKEQYERTQALVQEFLKPGGEGETLQQKIVEMRETKVNWTYDYWLDDMYLKVRSALPINSNPGMVFPKQYFRDEGQRLRFAAKLISGILDYKVVIDARALPVDRARHNKQGQPLCMEQYYRLFSSYRVPGLLKDELVSPGSSLMPEPEHIIVVCQNQFFILDVIINFKRLSDQDLVSQLKRILDAAKENPDSVPLGLLTTADRPTWASSRARLIEDSTNRDSLDMIERCIFVLCLDERMDYPPPEVGKPIDSDDEPLGLHMLHGGGVENNTGNRWFDKTMQFIIGTDGQSGLNYEHSPSEGVAVVQLVEHLLKYIDSETHKRKLTRAQSICELPNPRKLNWKISPILLQDIEIAKAQITYAVSDADVKLLRFTQFGKNFPKSQNISPDAFVQLALQLTYYRIYGRLTSTYESGSTRRFQEGRVDNIRAASPEALEFVRSIKGEREASIEEKKFLMREAIKAQTETCLQTITGQGFDCHLLCLREVSKEIGMPLPAIFADEAFEISNRFCLSTSQVLTKLDTFMCYGPVVPDGYGASYNPHEDYILFAIASFKSCPSTDSHVFRAKLYQTLIDMHELCTGTKPNTNNNSNGYTQG</sequence>
<dbReference type="GeneID" id="574696"/>
<dbReference type="FunFam" id="3.30.559.70:FF:000004">
    <property type="entry name" value="Choline O-acetyltransferase"/>
    <property type="match status" value="1"/>
</dbReference>
<reference evidence="10" key="2">
    <citation type="submission" date="2021-01" db="UniProtKB">
        <authorList>
            <consortium name="EnsemblMetazoa"/>
        </authorList>
    </citation>
    <scope>IDENTIFICATION</scope>
</reference>
<organism evidence="10 11">
    <name type="scientific">Strongylocentrotus purpuratus</name>
    <name type="common">Purple sea urchin</name>
    <dbReference type="NCBI Taxonomy" id="7668"/>
    <lineage>
        <taxon>Eukaryota</taxon>
        <taxon>Metazoa</taxon>
        <taxon>Echinodermata</taxon>
        <taxon>Eleutherozoa</taxon>
        <taxon>Echinozoa</taxon>
        <taxon>Echinoidea</taxon>
        <taxon>Euechinoidea</taxon>
        <taxon>Echinacea</taxon>
        <taxon>Camarodonta</taxon>
        <taxon>Echinidea</taxon>
        <taxon>Strongylocentrotidae</taxon>
        <taxon>Strongylocentrotus</taxon>
    </lineage>
</organism>
<dbReference type="PROSITE" id="PS00440">
    <property type="entry name" value="ACYLTRANSF_C_2"/>
    <property type="match status" value="1"/>
</dbReference>
<dbReference type="RefSeq" id="XP_030835119.1">
    <property type="nucleotide sequence ID" value="XM_030979259.1"/>
</dbReference>
<accession>A0A7M7NDQ0</accession>
<dbReference type="InParanoid" id="A0A7M7NDQ0"/>
<evidence type="ECO:0000256" key="8">
    <source>
        <dbReference type="RuleBase" id="RU003801"/>
    </source>
</evidence>
<feature type="active site" description="Proton acceptor" evidence="7">
    <location>
        <position position="350"/>
    </location>
</feature>
<dbReference type="EnsemblMetazoa" id="XM_030979259">
    <property type="protein sequence ID" value="XP_030835119"/>
    <property type="gene ID" value="LOC574696"/>
</dbReference>
<dbReference type="InterPro" id="IPR042231">
    <property type="entry name" value="Cho/carn_acyl_trans_2"/>
</dbReference>
<keyword evidence="2 8" id="KW-0808">Transferase</keyword>
<evidence type="ECO:0000256" key="3">
    <source>
        <dbReference type="ARBA" id="ARBA00022979"/>
    </source>
</evidence>
<dbReference type="InterPro" id="IPR000542">
    <property type="entry name" value="Carn_acyl_trans"/>
</dbReference>
<dbReference type="GO" id="GO:0005737">
    <property type="term" value="C:cytoplasm"/>
    <property type="evidence" value="ECO:0000318"/>
    <property type="project" value="GO_Central"/>
</dbReference>
<dbReference type="FunCoup" id="A0A7M7NDQ0">
    <property type="interactions" value="1340"/>
</dbReference>
<keyword evidence="3" id="KW-0530">Neurotransmitter biosynthesis</keyword>
<dbReference type="PANTHER" id="PTHR22589:SF14">
    <property type="entry name" value="CHOLINE O-ACETYLTRANSFERASE"/>
    <property type="match status" value="1"/>
</dbReference>
<evidence type="ECO:0000313" key="10">
    <source>
        <dbReference type="EnsemblMetazoa" id="XP_030835119"/>
    </source>
</evidence>
<dbReference type="InterPro" id="IPR023213">
    <property type="entry name" value="CAT-like_dom_sf"/>
</dbReference>
<evidence type="ECO:0000313" key="11">
    <source>
        <dbReference type="Proteomes" id="UP000007110"/>
    </source>
</evidence>
<dbReference type="GO" id="GO:0043005">
    <property type="term" value="C:neuron projection"/>
    <property type="evidence" value="ECO:0000318"/>
    <property type="project" value="GO_Central"/>
</dbReference>
<proteinExistence type="inferred from homology"/>
<dbReference type="GO" id="GO:0045202">
    <property type="term" value="C:synapse"/>
    <property type="evidence" value="ECO:0007669"/>
    <property type="project" value="GOC"/>
</dbReference>
<evidence type="ECO:0000256" key="1">
    <source>
        <dbReference type="ARBA" id="ARBA00005232"/>
    </source>
</evidence>
<dbReference type="GO" id="GO:0007274">
    <property type="term" value="P:neuromuscular synaptic transmission"/>
    <property type="evidence" value="ECO:0000318"/>
    <property type="project" value="GO_Central"/>
</dbReference>
<dbReference type="InterPro" id="IPR039551">
    <property type="entry name" value="Cho/carn_acyl_trans"/>
</dbReference>
<evidence type="ECO:0000256" key="6">
    <source>
        <dbReference type="ARBA" id="ARBA00040495"/>
    </source>
</evidence>
<dbReference type="SMR" id="A0A7M7NDQ0"/>
<dbReference type="KEGG" id="spu:574696"/>
<evidence type="ECO:0000259" key="9">
    <source>
        <dbReference type="Pfam" id="PF00755"/>
    </source>
</evidence>
<dbReference type="OMA" id="FIKQQKC"/>
<reference evidence="11" key="1">
    <citation type="submission" date="2015-02" db="EMBL/GenBank/DDBJ databases">
        <title>Genome sequencing for Strongylocentrotus purpuratus.</title>
        <authorList>
            <person name="Murali S."/>
            <person name="Liu Y."/>
            <person name="Vee V."/>
            <person name="English A."/>
            <person name="Wang M."/>
            <person name="Skinner E."/>
            <person name="Han Y."/>
            <person name="Muzny D.M."/>
            <person name="Worley K.C."/>
            <person name="Gibbs R.A."/>
        </authorList>
    </citation>
    <scope>NUCLEOTIDE SEQUENCE</scope>
</reference>
<evidence type="ECO:0000256" key="7">
    <source>
        <dbReference type="PIRSR" id="PIRSR600542-1"/>
    </source>
</evidence>
<dbReference type="GO" id="GO:0004102">
    <property type="term" value="F:choline O-acetyltransferase activity"/>
    <property type="evidence" value="ECO:0000318"/>
    <property type="project" value="GO_Central"/>
</dbReference>
<keyword evidence="11" id="KW-1185">Reference proteome</keyword>
<protein>
    <recommendedName>
        <fullName evidence="6">Choline O-acetyltransferase</fullName>
        <ecNumber evidence="5">2.3.1.6</ecNumber>
    </recommendedName>
</protein>
<evidence type="ECO:0000256" key="4">
    <source>
        <dbReference type="ARBA" id="ARBA00023315"/>
    </source>
</evidence>
<dbReference type="Proteomes" id="UP000007110">
    <property type="component" value="Unassembled WGS sequence"/>
</dbReference>
<comment type="similarity">
    <text evidence="1 8">Belongs to the carnitine/choline acetyltransferase family.</text>
</comment>
<evidence type="ECO:0000256" key="2">
    <source>
        <dbReference type="ARBA" id="ARBA00022679"/>
    </source>
</evidence>
<keyword evidence="4 8" id="KW-0012">Acyltransferase</keyword>
<name>A0A7M7NDQ0_STRPU</name>
<dbReference type="Gene3D" id="3.30.559.70">
    <property type="entry name" value="Choline/Carnitine o-acyltransferase, domain 2"/>
    <property type="match status" value="1"/>
</dbReference>
<dbReference type="AlphaFoldDB" id="A0A7M7NDQ0"/>
<dbReference type="Pfam" id="PF00755">
    <property type="entry name" value="Carn_acyltransf"/>
    <property type="match status" value="1"/>
</dbReference>
<evidence type="ECO:0000256" key="5">
    <source>
        <dbReference type="ARBA" id="ARBA00039091"/>
    </source>
</evidence>
<dbReference type="GO" id="GO:0008292">
    <property type="term" value="P:acetylcholine biosynthetic process"/>
    <property type="evidence" value="ECO:0000318"/>
    <property type="project" value="GO_Central"/>
</dbReference>